<organism evidence="1">
    <name type="scientific">Tanacetum cinerariifolium</name>
    <name type="common">Dalmatian daisy</name>
    <name type="synonym">Chrysanthemum cinerariifolium</name>
    <dbReference type="NCBI Taxonomy" id="118510"/>
    <lineage>
        <taxon>Eukaryota</taxon>
        <taxon>Viridiplantae</taxon>
        <taxon>Streptophyta</taxon>
        <taxon>Embryophyta</taxon>
        <taxon>Tracheophyta</taxon>
        <taxon>Spermatophyta</taxon>
        <taxon>Magnoliopsida</taxon>
        <taxon>eudicotyledons</taxon>
        <taxon>Gunneridae</taxon>
        <taxon>Pentapetalae</taxon>
        <taxon>asterids</taxon>
        <taxon>campanulids</taxon>
        <taxon>Asterales</taxon>
        <taxon>Asteraceae</taxon>
        <taxon>Asteroideae</taxon>
        <taxon>Anthemideae</taxon>
        <taxon>Anthemidinae</taxon>
        <taxon>Tanacetum</taxon>
    </lineage>
</organism>
<reference evidence="1" key="1">
    <citation type="journal article" date="2019" name="Sci. Rep.">
        <title>Draft genome of Tanacetum cinerariifolium, the natural source of mosquito coil.</title>
        <authorList>
            <person name="Yamashiro T."/>
            <person name="Shiraishi A."/>
            <person name="Satake H."/>
            <person name="Nakayama K."/>
        </authorList>
    </citation>
    <scope>NUCLEOTIDE SEQUENCE</scope>
</reference>
<dbReference type="AlphaFoldDB" id="A0A699QV99"/>
<evidence type="ECO:0000313" key="1">
    <source>
        <dbReference type="EMBL" id="GFC72112.1"/>
    </source>
</evidence>
<dbReference type="EMBL" id="BKCJ011036396">
    <property type="protein sequence ID" value="GFC72112.1"/>
    <property type="molecule type" value="Genomic_DNA"/>
</dbReference>
<sequence>MVIDSNTTLERTYHRWLSQISKPSLRTNEFRDWVKLSDPKQALRRRNSWILKTRARGFVLRLPDLHILSFIVGSNI</sequence>
<protein>
    <submittedName>
        <fullName evidence="1">Uncharacterized protein</fullName>
    </submittedName>
</protein>
<gene>
    <name evidence="1" type="ORF">Tci_844082</name>
</gene>
<comment type="caution">
    <text evidence="1">The sequence shown here is derived from an EMBL/GenBank/DDBJ whole genome shotgun (WGS) entry which is preliminary data.</text>
</comment>
<accession>A0A699QV99</accession>
<name>A0A699QV99_TANCI</name>
<proteinExistence type="predicted"/>